<sequence length="208" mass="22408">MLSVLGQDGLEGPITRPFGIVETTIDDSDAIISRTGYTGEDGVELVVRSEQGPQVWGRLMELGAAPCGLGARDVLRLEAGLRLHGTDMDATTTPFEAGLQRYVHMDGDFRGRDALLQQQDRGITRVLAGLNVRSRSVARHGHRVLHQATEVGVVTSGTFSPTLRANIAMAYVPPELADAGQLLDVDIRGDSVEAEVVSLPFYSRKRSG</sequence>
<dbReference type="Pfam" id="PF08669">
    <property type="entry name" value="GCV_T_C"/>
    <property type="match status" value="1"/>
</dbReference>
<keyword evidence="7" id="KW-1185">Reference proteome</keyword>
<dbReference type="SUPFAM" id="SSF101790">
    <property type="entry name" value="Aminomethyltransferase beta-barrel domain"/>
    <property type="match status" value="1"/>
</dbReference>
<gene>
    <name evidence="6" type="ORF">GBAR_LOCUS10041</name>
</gene>
<dbReference type="InterPro" id="IPR029043">
    <property type="entry name" value="GcvT/YgfZ_C"/>
</dbReference>
<name>A0AA35RSE7_GEOBA</name>
<dbReference type="InterPro" id="IPR028896">
    <property type="entry name" value="GcvT/YgfZ/DmdA"/>
</dbReference>
<keyword evidence="3" id="KW-0808">Transferase</keyword>
<evidence type="ECO:0000259" key="4">
    <source>
        <dbReference type="Pfam" id="PF01571"/>
    </source>
</evidence>
<dbReference type="Pfam" id="PF01571">
    <property type="entry name" value="GCV_T"/>
    <property type="match status" value="1"/>
</dbReference>
<dbReference type="Gene3D" id="3.30.1360.120">
    <property type="entry name" value="Probable tRNA modification gtpase trme, domain 1"/>
    <property type="match status" value="1"/>
</dbReference>
<dbReference type="EMBL" id="CASHTH010001523">
    <property type="protein sequence ID" value="CAI8016369.1"/>
    <property type="molecule type" value="Genomic_DNA"/>
</dbReference>
<evidence type="ECO:0000256" key="2">
    <source>
        <dbReference type="ARBA" id="ARBA00022576"/>
    </source>
</evidence>
<evidence type="ECO:0000256" key="1">
    <source>
        <dbReference type="ARBA" id="ARBA00008609"/>
    </source>
</evidence>
<dbReference type="Proteomes" id="UP001174909">
    <property type="component" value="Unassembled WGS sequence"/>
</dbReference>
<dbReference type="PANTHER" id="PTHR43757">
    <property type="entry name" value="AMINOMETHYLTRANSFERASE"/>
    <property type="match status" value="1"/>
</dbReference>
<dbReference type="PANTHER" id="PTHR43757:SF2">
    <property type="entry name" value="AMINOMETHYLTRANSFERASE, MITOCHONDRIAL"/>
    <property type="match status" value="1"/>
</dbReference>
<dbReference type="AlphaFoldDB" id="A0AA35RSE7"/>
<dbReference type="FunFam" id="2.40.30.110:FF:000003">
    <property type="entry name" value="Aminomethyltransferase"/>
    <property type="match status" value="1"/>
</dbReference>
<protein>
    <submittedName>
        <fullName evidence="6">Aminomethyltransferase</fullName>
    </submittedName>
</protein>
<accession>A0AA35RSE7</accession>
<reference evidence="6" key="1">
    <citation type="submission" date="2023-03" db="EMBL/GenBank/DDBJ databases">
        <authorList>
            <person name="Steffen K."/>
            <person name="Cardenas P."/>
        </authorList>
    </citation>
    <scope>NUCLEOTIDE SEQUENCE</scope>
</reference>
<comment type="similarity">
    <text evidence="1">Belongs to the GcvT family.</text>
</comment>
<feature type="domain" description="GCVT N-terminal" evidence="4">
    <location>
        <begin position="20"/>
        <end position="106"/>
    </location>
</feature>
<dbReference type="SUPFAM" id="SSF103025">
    <property type="entry name" value="Folate-binding domain"/>
    <property type="match status" value="1"/>
</dbReference>
<evidence type="ECO:0000313" key="6">
    <source>
        <dbReference type="EMBL" id="CAI8016369.1"/>
    </source>
</evidence>
<evidence type="ECO:0000313" key="7">
    <source>
        <dbReference type="Proteomes" id="UP001174909"/>
    </source>
</evidence>
<keyword evidence="2" id="KW-0032">Aminotransferase</keyword>
<feature type="domain" description="Aminomethyltransferase C-terminal" evidence="5">
    <location>
        <begin position="125"/>
        <end position="202"/>
    </location>
</feature>
<evidence type="ECO:0000256" key="3">
    <source>
        <dbReference type="ARBA" id="ARBA00022679"/>
    </source>
</evidence>
<comment type="caution">
    <text evidence="6">The sequence shown here is derived from an EMBL/GenBank/DDBJ whole genome shotgun (WGS) entry which is preliminary data.</text>
</comment>
<proteinExistence type="inferred from homology"/>
<dbReference type="InterPro" id="IPR006222">
    <property type="entry name" value="GCVT_N"/>
</dbReference>
<organism evidence="6 7">
    <name type="scientific">Geodia barretti</name>
    <name type="common">Barrett's horny sponge</name>
    <dbReference type="NCBI Taxonomy" id="519541"/>
    <lineage>
        <taxon>Eukaryota</taxon>
        <taxon>Metazoa</taxon>
        <taxon>Porifera</taxon>
        <taxon>Demospongiae</taxon>
        <taxon>Heteroscleromorpha</taxon>
        <taxon>Tetractinellida</taxon>
        <taxon>Astrophorina</taxon>
        <taxon>Geodiidae</taxon>
        <taxon>Geodia</taxon>
    </lineage>
</organism>
<dbReference type="GO" id="GO:0005829">
    <property type="term" value="C:cytosol"/>
    <property type="evidence" value="ECO:0007669"/>
    <property type="project" value="TreeGrafter"/>
</dbReference>
<dbReference type="Gene3D" id="4.10.1250.10">
    <property type="entry name" value="Aminomethyltransferase fragment"/>
    <property type="match status" value="1"/>
</dbReference>
<dbReference type="Gene3D" id="2.40.30.110">
    <property type="entry name" value="Aminomethyltransferase beta-barrel domains"/>
    <property type="match status" value="1"/>
</dbReference>
<evidence type="ECO:0000259" key="5">
    <source>
        <dbReference type="Pfam" id="PF08669"/>
    </source>
</evidence>
<dbReference type="GO" id="GO:0008483">
    <property type="term" value="F:transaminase activity"/>
    <property type="evidence" value="ECO:0007669"/>
    <property type="project" value="UniProtKB-KW"/>
</dbReference>
<dbReference type="InterPro" id="IPR027266">
    <property type="entry name" value="TrmE/GcvT-like"/>
</dbReference>
<dbReference type="InterPro" id="IPR013977">
    <property type="entry name" value="GcvT_C"/>
</dbReference>